<proteinExistence type="predicted"/>
<gene>
    <name evidence="1" type="ORF">PMACD_LOCUS12611</name>
</gene>
<organism evidence="1 2">
    <name type="scientific">Pieris macdunnoughi</name>
    <dbReference type="NCBI Taxonomy" id="345717"/>
    <lineage>
        <taxon>Eukaryota</taxon>
        <taxon>Metazoa</taxon>
        <taxon>Ecdysozoa</taxon>
        <taxon>Arthropoda</taxon>
        <taxon>Hexapoda</taxon>
        <taxon>Insecta</taxon>
        <taxon>Pterygota</taxon>
        <taxon>Neoptera</taxon>
        <taxon>Endopterygota</taxon>
        <taxon>Lepidoptera</taxon>
        <taxon>Glossata</taxon>
        <taxon>Ditrysia</taxon>
        <taxon>Papilionoidea</taxon>
        <taxon>Pieridae</taxon>
        <taxon>Pierinae</taxon>
        <taxon>Pieris</taxon>
    </lineage>
</organism>
<reference evidence="1" key="1">
    <citation type="submission" date="2021-02" db="EMBL/GenBank/DDBJ databases">
        <authorList>
            <person name="Steward A R."/>
        </authorList>
    </citation>
    <scope>NUCLEOTIDE SEQUENCE</scope>
</reference>
<sequence length="92" mass="10119">MLGLTAFFVEGVIIYALTHQRVVLMFCLVQVACVCLLHPLGYGPGRMELQVVVEIVVPIGVAGGYGKGHNVQRQRWRRCMVGYRACTGPLCV</sequence>
<name>A0A821VZW4_9NEOP</name>
<keyword evidence="2" id="KW-1185">Reference proteome</keyword>
<dbReference type="Proteomes" id="UP000663880">
    <property type="component" value="Unassembled WGS sequence"/>
</dbReference>
<evidence type="ECO:0000313" key="1">
    <source>
        <dbReference type="EMBL" id="CAF4916280.1"/>
    </source>
</evidence>
<protein>
    <submittedName>
        <fullName evidence="1">Uncharacterized protein</fullName>
    </submittedName>
</protein>
<accession>A0A821VZW4</accession>
<evidence type="ECO:0000313" key="2">
    <source>
        <dbReference type="Proteomes" id="UP000663880"/>
    </source>
</evidence>
<comment type="caution">
    <text evidence="1">The sequence shown here is derived from an EMBL/GenBank/DDBJ whole genome shotgun (WGS) entry which is preliminary data.</text>
</comment>
<dbReference type="EMBL" id="CAJOBZ010000050">
    <property type="protein sequence ID" value="CAF4916280.1"/>
    <property type="molecule type" value="Genomic_DNA"/>
</dbReference>
<dbReference type="AlphaFoldDB" id="A0A821VZW4"/>